<dbReference type="EMBL" id="JABJWZ010000318">
    <property type="protein sequence ID" value="MBB1256221.1"/>
    <property type="molecule type" value="Genomic_DNA"/>
</dbReference>
<dbReference type="OrthoDB" id="508445at2"/>
<dbReference type="PANTHER" id="PTHR35040">
    <property type="match status" value="1"/>
</dbReference>
<proteinExistence type="predicted"/>
<evidence type="ECO:0000313" key="6">
    <source>
        <dbReference type="Proteomes" id="UP000525686"/>
    </source>
</evidence>
<evidence type="ECO:0000313" key="5">
    <source>
        <dbReference type="Proteomes" id="UP000517765"/>
    </source>
</evidence>
<evidence type="ECO:0000313" key="1">
    <source>
        <dbReference type="EMBL" id="MBB1256221.1"/>
    </source>
</evidence>
<dbReference type="AlphaFoldDB" id="A0A5P0YWR2"/>
<accession>A0A5P0YWR2</accession>
<dbReference type="InterPro" id="IPR021986">
    <property type="entry name" value="Spherulin4"/>
</dbReference>
<reference evidence="3 4" key="1">
    <citation type="submission" date="2019-10" db="EMBL/GenBank/DDBJ databases">
        <title>Streptomyces sp. nov., a novel actinobacterium isolated from alkaline environment.</title>
        <authorList>
            <person name="Golinska P."/>
        </authorList>
    </citation>
    <scope>NUCLEOTIDE SEQUENCE [LARGE SCALE GENOMIC DNA]</scope>
    <source>
        <strain evidence="3 4">OF1</strain>
    </source>
</reference>
<dbReference type="Proteomes" id="UP000525686">
    <property type="component" value="Unassembled WGS sequence"/>
</dbReference>
<protein>
    <submittedName>
        <fullName evidence="3">Phage tail protein</fullName>
    </submittedName>
</protein>
<keyword evidence="4" id="KW-1185">Reference proteome</keyword>
<dbReference type="EMBL" id="JABJXA010000063">
    <property type="protein sequence ID" value="MBB1259693.1"/>
    <property type="molecule type" value="Genomic_DNA"/>
</dbReference>
<evidence type="ECO:0000313" key="2">
    <source>
        <dbReference type="EMBL" id="MBB1259693.1"/>
    </source>
</evidence>
<dbReference type="Proteomes" id="UP000320857">
    <property type="component" value="Unassembled WGS sequence"/>
</dbReference>
<name>A0A5P0YWR2_9ACTN</name>
<comment type="caution">
    <text evidence="3">The sequence shown here is derived from an EMBL/GenBank/DDBJ whole genome shotgun (WGS) entry which is preliminary data.</text>
</comment>
<sequence>MSYLRSSTATGAGPPRAAAALRVGVPGYAHPLLAPVEWAELGRPGLPLDWVALNVAGGPGDRPDPYCGPAVARVRSAGVPVLGRLDLRLGTRDFGELVSDAHHFLEWYGVDGFYLDRAPGDRAAMPDTERVTTTLRALVGAGRRLVLAPGDVPYQGFVELADQLVTFNGAWADYRWSQAPDWTADHPPARFCHLVHGLPGGHLDEALRIARWQGAGTVYLTDRRQRVGLDPWESLPGYWDKIVSKVGPGVSE</sequence>
<reference evidence="5 6" key="2">
    <citation type="submission" date="2020-05" db="EMBL/GenBank/DDBJ databases">
        <title>Classification of alakaliphilic streptomycetes isolated from an alkaline soil next to Lonar Crater, India and a proposal for the recognition of Streptomyces alkaliterrae sp. nov.</title>
        <authorList>
            <person name="Golinska P."/>
        </authorList>
    </citation>
    <scope>NUCLEOTIDE SEQUENCE [LARGE SCALE GENOMIC DNA]</scope>
    <source>
        <strain evidence="6">OF3</strain>
        <strain evidence="5">OF8</strain>
    </source>
</reference>
<dbReference type="PANTHER" id="PTHR35040:SF9">
    <property type="entry name" value="4-LIKE CELL SURFACE PROTEIN, PUTATIVE (AFU_ORTHOLOGUE AFUA_4G14080)-RELATED"/>
    <property type="match status" value="1"/>
</dbReference>
<gene>
    <name evidence="3" type="ORF">FNX44_023210</name>
    <name evidence="1" type="ORF">H3146_23110</name>
    <name evidence="2" type="ORF">H3147_12735</name>
</gene>
<dbReference type="EMBL" id="VJYK02000339">
    <property type="protein sequence ID" value="MQS04723.1"/>
    <property type="molecule type" value="Genomic_DNA"/>
</dbReference>
<dbReference type="RefSeq" id="WP_143650729.1">
    <property type="nucleotide sequence ID" value="NZ_JABJWZ010000318.1"/>
</dbReference>
<evidence type="ECO:0000313" key="4">
    <source>
        <dbReference type="Proteomes" id="UP000320857"/>
    </source>
</evidence>
<reference evidence="1" key="3">
    <citation type="journal article" name="Syst. Appl. Microbiol.">
        <title>Streptomyces alkaliterrae sp. nov., isolated from an alkaline soil, and emended descriptions of Streptomyces alkaliphilus, Streptomyces calidiresistens and Streptomyces durbertensis.</title>
        <authorList>
            <person name="Swiecimska M."/>
            <person name="Golinska P."/>
            <person name="Nouioui I."/>
            <person name="Wypij M."/>
            <person name="Rai M."/>
            <person name="Sangal V."/>
            <person name="Goodfellow M."/>
        </authorList>
    </citation>
    <scope>NUCLEOTIDE SEQUENCE</scope>
    <source>
        <strain evidence="1">OF3</strain>
        <strain evidence="2">OF8</strain>
    </source>
</reference>
<organism evidence="3 4">
    <name type="scientific">Streptomyces alkaliterrae</name>
    <dbReference type="NCBI Taxonomy" id="2213162"/>
    <lineage>
        <taxon>Bacteria</taxon>
        <taxon>Bacillati</taxon>
        <taxon>Actinomycetota</taxon>
        <taxon>Actinomycetes</taxon>
        <taxon>Kitasatosporales</taxon>
        <taxon>Streptomycetaceae</taxon>
        <taxon>Streptomyces</taxon>
    </lineage>
</organism>
<dbReference type="Proteomes" id="UP000517765">
    <property type="component" value="Unassembled WGS sequence"/>
</dbReference>
<evidence type="ECO:0000313" key="3">
    <source>
        <dbReference type="EMBL" id="MQS04723.1"/>
    </source>
</evidence>
<dbReference type="Pfam" id="PF12138">
    <property type="entry name" value="Spherulin4"/>
    <property type="match status" value="1"/>
</dbReference>